<accession>A0A938WST6</accession>
<dbReference type="InterPro" id="IPR027417">
    <property type="entry name" value="P-loop_NTPase"/>
</dbReference>
<evidence type="ECO:0000313" key="2">
    <source>
        <dbReference type="Proteomes" id="UP000706891"/>
    </source>
</evidence>
<dbReference type="Gene3D" id="3.40.50.300">
    <property type="entry name" value="P-loop containing nucleotide triphosphate hydrolases"/>
    <property type="match status" value="1"/>
</dbReference>
<reference evidence="1" key="2">
    <citation type="journal article" date="2021" name="Sci. Rep.">
        <title>The distribution of antibiotic resistance genes in chicken gut microbiota commensals.</title>
        <authorList>
            <person name="Juricova H."/>
            <person name="Matiasovicova J."/>
            <person name="Kubasova T."/>
            <person name="Cejkova D."/>
            <person name="Rychlik I."/>
        </authorList>
    </citation>
    <scope>NUCLEOTIDE SEQUENCE</scope>
    <source>
        <strain evidence="1">An824</strain>
    </source>
</reference>
<comment type="caution">
    <text evidence="1">The sequence shown here is derived from an EMBL/GenBank/DDBJ whole genome shotgun (WGS) entry which is preliminary data.</text>
</comment>
<evidence type="ECO:0000313" key="1">
    <source>
        <dbReference type="EMBL" id="MBM6673544.1"/>
    </source>
</evidence>
<proteinExistence type="predicted"/>
<protein>
    <submittedName>
        <fullName evidence="1">Uncharacterized protein</fullName>
    </submittedName>
</protein>
<dbReference type="SUPFAM" id="SSF53795">
    <property type="entry name" value="PEP carboxykinase-like"/>
    <property type="match status" value="1"/>
</dbReference>
<reference evidence="1" key="1">
    <citation type="submission" date="2020-08" db="EMBL/GenBank/DDBJ databases">
        <authorList>
            <person name="Cejkova D."/>
            <person name="Kubasova T."/>
            <person name="Jahodarova E."/>
            <person name="Rychlik I."/>
        </authorList>
    </citation>
    <scope>NUCLEOTIDE SEQUENCE</scope>
    <source>
        <strain evidence="1">An824</strain>
    </source>
</reference>
<dbReference type="EMBL" id="JACJJG010000026">
    <property type="protein sequence ID" value="MBM6673544.1"/>
    <property type="molecule type" value="Genomic_DNA"/>
</dbReference>
<dbReference type="Proteomes" id="UP000706891">
    <property type="component" value="Unassembled WGS sequence"/>
</dbReference>
<dbReference type="AlphaFoldDB" id="A0A938WST6"/>
<sequence>MNFSIAGLKIEVDGMDVLPQQMFNLRPFVSVTDDAAEPICKIKCGCRLATAVGHPSLTSSFDGKTLSLWLLPGRNVVALRLGYHGTTYHLEASCDWLHVRTDCTADTLAGSIALGDFIMISFIYSSAYHDTVLIHASCVAVGSSAAVFVGPSGIGKSTHSNLWLRYVAGSRLLNDDQPALRVHNGDVMVYGTPWSGKTHCYRNESARVSNIFVMAQAKRNEAVRLDGPNSFCALIDMTSLIKSDIASFTRISGTVAAIASRVGIYKLYNRADREAVETSHAICLQSYNKEK</sequence>
<gene>
    <name evidence="1" type="ORF">H6A34_06615</name>
</gene>
<organism evidence="1 2">
    <name type="scientific">Marseilla massiliensis</name>
    <dbReference type="NCBI Taxonomy" id="1841864"/>
    <lineage>
        <taxon>Bacteria</taxon>
        <taxon>Pseudomonadati</taxon>
        <taxon>Bacteroidota</taxon>
        <taxon>Bacteroidia</taxon>
        <taxon>Bacteroidales</taxon>
        <taxon>Prevotellaceae</taxon>
        <taxon>Marseilla</taxon>
    </lineage>
</organism>
<name>A0A938WST6_9BACT</name>
<keyword evidence="2" id="KW-1185">Reference proteome</keyword>
<dbReference type="RefSeq" id="WP_205104306.1">
    <property type="nucleotide sequence ID" value="NZ_JACJJG010000026.1"/>
</dbReference>